<dbReference type="EMBL" id="QRUU01000063">
    <property type="protein sequence ID" value="RGR92797.1"/>
    <property type="molecule type" value="Genomic_DNA"/>
</dbReference>
<accession>A0A412GDD7</accession>
<protein>
    <submittedName>
        <fullName evidence="1">Uncharacterized protein</fullName>
    </submittedName>
</protein>
<comment type="caution">
    <text evidence="1">The sequence shown here is derived from an EMBL/GenBank/DDBJ whole genome shotgun (WGS) entry which is preliminary data.</text>
</comment>
<name>A0A412GDD7_9BACT</name>
<organism evidence="1 2">
    <name type="scientific">Phocaeicola coprocola</name>
    <dbReference type="NCBI Taxonomy" id="310298"/>
    <lineage>
        <taxon>Bacteria</taxon>
        <taxon>Pseudomonadati</taxon>
        <taxon>Bacteroidota</taxon>
        <taxon>Bacteroidia</taxon>
        <taxon>Bacteroidales</taxon>
        <taxon>Bacteroidaceae</taxon>
        <taxon>Phocaeicola</taxon>
    </lineage>
</organism>
<dbReference type="AlphaFoldDB" id="A0A412GDD7"/>
<keyword evidence="2" id="KW-1185">Reference proteome</keyword>
<gene>
    <name evidence="1" type="ORF">DWY20_12210</name>
</gene>
<proteinExistence type="predicted"/>
<evidence type="ECO:0000313" key="2">
    <source>
        <dbReference type="Proteomes" id="UP000285864"/>
    </source>
</evidence>
<sequence>MFVSNANGRIGYSSHQYIQNIAIKMDDSTSLTKYRLLIDSAISIPQSEMVTIIANMNADKKDTIAYLWLEAAAKAIGCFGMFCINDFNEEKKIIVAMAEMCNVNINNYLYTKHEIYSL</sequence>
<dbReference type="Proteomes" id="UP000285864">
    <property type="component" value="Unassembled WGS sequence"/>
</dbReference>
<reference evidence="1 2" key="1">
    <citation type="submission" date="2018-08" db="EMBL/GenBank/DDBJ databases">
        <title>A genome reference for cultivated species of the human gut microbiota.</title>
        <authorList>
            <person name="Zou Y."/>
            <person name="Xue W."/>
            <person name="Luo G."/>
        </authorList>
    </citation>
    <scope>NUCLEOTIDE SEQUENCE [LARGE SCALE GENOMIC DNA]</scope>
    <source>
        <strain evidence="1 2">AF24-2</strain>
    </source>
</reference>
<evidence type="ECO:0000313" key="1">
    <source>
        <dbReference type="EMBL" id="RGR92797.1"/>
    </source>
</evidence>